<comment type="caution">
    <text evidence="2">The sequence shown here is derived from an EMBL/GenBank/DDBJ whole genome shotgun (WGS) entry which is preliminary data.</text>
</comment>
<dbReference type="RefSeq" id="WP_104121532.1">
    <property type="nucleotide sequence ID" value="NZ_PRKW01000004.1"/>
</dbReference>
<evidence type="ECO:0000259" key="1">
    <source>
        <dbReference type="Pfam" id="PF18029"/>
    </source>
</evidence>
<dbReference type="SUPFAM" id="SSF54593">
    <property type="entry name" value="Glyoxalase/Bleomycin resistance protein/Dihydroxybiphenyl dioxygenase"/>
    <property type="match status" value="1"/>
</dbReference>
<organism evidence="2 3">
    <name type="scientific">Arthrobacter pityocampae</name>
    <dbReference type="NCBI Taxonomy" id="547334"/>
    <lineage>
        <taxon>Bacteria</taxon>
        <taxon>Bacillati</taxon>
        <taxon>Actinomycetota</taxon>
        <taxon>Actinomycetes</taxon>
        <taxon>Micrococcales</taxon>
        <taxon>Micrococcaceae</taxon>
        <taxon>Arthrobacter</taxon>
    </lineage>
</organism>
<dbReference type="Gene3D" id="3.10.180.10">
    <property type="entry name" value="2,3-Dihydroxybiphenyl 1,2-Dioxygenase, domain 1"/>
    <property type="match status" value="1"/>
</dbReference>
<proteinExistence type="predicted"/>
<dbReference type="EMBL" id="PRKW01000004">
    <property type="protein sequence ID" value="PPB49093.1"/>
    <property type="molecule type" value="Genomic_DNA"/>
</dbReference>
<dbReference type="CDD" id="cd06587">
    <property type="entry name" value="VOC"/>
    <property type="match status" value="1"/>
</dbReference>
<dbReference type="AlphaFoldDB" id="A0A2S5IX19"/>
<name>A0A2S5IX19_9MICC</name>
<dbReference type="Pfam" id="PF18029">
    <property type="entry name" value="Glyoxalase_6"/>
    <property type="match status" value="1"/>
</dbReference>
<reference evidence="2 3" key="1">
    <citation type="journal article" date="2014" name="Int. J. Syst. Evol. Microbiol.">
        <title>Arthrobacter pityocampae sp. nov., isolated from Thaumetopoea pityocampa (Lep., Thaumetopoeidae).</title>
        <authorList>
            <person name="Ince I.A."/>
            <person name="Demirbag Z."/>
            <person name="Kati H."/>
        </authorList>
    </citation>
    <scope>NUCLEOTIDE SEQUENCE [LARGE SCALE GENOMIC DNA]</scope>
    <source>
        <strain evidence="2 3">Tp2</strain>
    </source>
</reference>
<evidence type="ECO:0000313" key="2">
    <source>
        <dbReference type="EMBL" id="PPB49093.1"/>
    </source>
</evidence>
<keyword evidence="3" id="KW-1185">Reference proteome</keyword>
<accession>A0A2S5IX19</accession>
<evidence type="ECO:0000313" key="3">
    <source>
        <dbReference type="Proteomes" id="UP000239297"/>
    </source>
</evidence>
<dbReference type="InterPro" id="IPR029068">
    <property type="entry name" value="Glyas_Bleomycin-R_OHBP_Dase"/>
</dbReference>
<gene>
    <name evidence="2" type="ORF">C4K88_10280</name>
</gene>
<dbReference type="PANTHER" id="PTHR35908:SF1">
    <property type="entry name" value="CONSERVED PROTEIN"/>
    <property type="match status" value="1"/>
</dbReference>
<sequence>MPFAIQITLDCTDPHAQADWWAETLGWTVEPTDEAFIDRMITAGYARETDVITRNGARVWKDGTAICRADDVGRPGRERILFQPVPEPKTVKNRMHIDVDLDGADRDAQRARLEARGARYVEQHAQGPHAWYVMLDPEGNKFCIA</sequence>
<dbReference type="PANTHER" id="PTHR35908">
    <property type="entry name" value="HYPOTHETICAL FUSION PROTEIN"/>
    <property type="match status" value="1"/>
</dbReference>
<dbReference type="Proteomes" id="UP000239297">
    <property type="component" value="Unassembled WGS sequence"/>
</dbReference>
<dbReference type="OrthoDB" id="5524593at2"/>
<feature type="domain" description="Glyoxalase-like" evidence="1">
    <location>
        <begin position="6"/>
        <end position="144"/>
    </location>
</feature>
<dbReference type="InterPro" id="IPR041581">
    <property type="entry name" value="Glyoxalase_6"/>
</dbReference>
<protein>
    <submittedName>
        <fullName evidence="2">Glyoxalase-like domain protein</fullName>
    </submittedName>
</protein>